<proteinExistence type="predicted"/>
<reference evidence="1" key="1">
    <citation type="submission" date="2023-03" db="EMBL/GenBank/DDBJ databases">
        <title>Andean soil-derived lignocellulolytic bacterial consortium as a source of novel taxa and putative plastic-active enzymes.</title>
        <authorList>
            <person name="Diaz-Garcia L."/>
            <person name="Chuvochina M."/>
            <person name="Feuerriegel G."/>
            <person name="Bunk B."/>
            <person name="Sproer C."/>
            <person name="Streit W.R."/>
            <person name="Rodriguez L.M."/>
            <person name="Overmann J."/>
            <person name="Jimenez D.J."/>
        </authorList>
    </citation>
    <scope>NUCLEOTIDE SEQUENCE</scope>
    <source>
        <strain evidence="1">MAG 7</strain>
    </source>
</reference>
<organism evidence="1 2">
    <name type="scientific">Candidatus Pseudobacter hemicellulosilyticus</name>
    <dbReference type="NCBI Taxonomy" id="3121375"/>
    <lineage>
        <taxon>Bacteria</taxon>
        <taxon>Pseudomonadati</taxon>
        <taxon>Bacteroidota</taxon>
        <taxon>Chitinophagia</taxon>
        <taxon>Chitinophagales</taxon>
        <taxon>Chitinophagaceae</taxon>
        <taxon>Pseudobacter</taxon>
    </lineage>
</organism>
<name>A0AAJ6BGN8_9BACT</name>
<gene>
    <name evidence="1" type="ORF">P0Y53_17790</name>
</gene>
<evidence type="ECO:0000313" key="2">
    <source>
        <dbReference type="Proteomes" id="UP001220610"/>
    </source>
</evidence>
<evidence type="ECO:0000313" key="1">
    <source>
        <dbReference type="EMBL" id="WEK34341.1"/>
    </source>
</evidence>
<dbReference type="AlphaFoldDB" id="A0AAJ6BGN8"/>
<sequence length="399" mass="41881">MSYSKVQFISWELYTGPVKPASGPASYPGIQNSQDKRLDTLSQCKDIEARIAFTANALEAAHSKADPGATTLKVFLAPEFLYRGAGGAYLHDLINGWEAAAAPELGLTAPFNAKWNGLFGGLQALVANDKYNDWVIVFGTAISASFPSFKDPLSNKYWLDNTKVATAYNTALIQLGGSANTAVNYASRKHYQSNIDFIAYHAGNTNTKFQVGNILPLDPKALIPADVFGELEGSAGFNLAPVVGADGRTIDFGIEICLDHARSNNGVNQWGRLRTANQNVRIQLVPSGGMSLVDASIRLQPNGAAGASPHSYAFNVDGLNNLSPASAGSHTQIWNAGNNGAAVPLANKLYTASSGAALAHTQVVPVAGSVTTPNAGTVAAATLWQKGAGAVRVVDPLPL</sequence>
<protein>
    <submittedName>
        <fullName evidence="1">Uncharacterized protein</fullName>
    </submittedName>
</protein>
<dbReference type="EMBL" id="CP119311">
    <property type="protein sequence ID" value="WEK34341.1"/>
    <property type="molecule type" value="Genomic_DNA"/>
</dbReference>
<dbReference type="Proteomes" id="UP001220610">
    <property type="component" value="Chromosome"/>
</dbReference>
<accession>A0AAJ6BGN8</accession>